<sequence>MPFRVYCGFCTLGYVLADGVRDFATLYPFYETQPRDLGWGGFAGRFSRNYLRRGAGYRLIRFWLRYFLATPKCKPPPQ</sequence>
<comment type="caution">
    <text evidence="1">The sequence shown here is derived from an EMBL/GenBank/DDBJ whole genome shotgun (WGS) entry which is preliminary data.</text>
</comment>
<dbReference type="Proteomes" id="UP001501556">
    <property type="component" value="Unassembled WGS sequence"/>
</dbReference>
<dbReference type="EMBL" id="BAABDI010000035">
    <property type="protein sequence ID" value="GAA3989096.1"/>
    <property type="molecule type" value="Genomic_DNA"/>
</dbReference>
<organism evidence="1 2">
    <name type="scientific">Hymenobacter antarcticus</name>
    <dbReference type="NCBI Taxonomy" id="486270"/>
    <lineage>
        <taxon>Bacteria</taxon>
        <taxon>Pseudomonadati</taxon>
        <taxon>Bacteroidota</taxon>
        <taxon>Cytophagia</taxon>
        <taxon>Cytophagales</taxon>
        <taxon>Hymenobacteraceae</taxon>
        <taxon>Hymenobacter</taxon>
    </lineage>
</organism>
<protein>
    <submittedName>
        <fullName evidence="1">Uncharacterized protein</fullName>
    </submittedName>
</protein>
<name>A0ABP7QWH0_9BACT</name>
<gene>
    <name evidence="1" type="ORF">GCM10022407_37080</name>
</gene>
<accession>A0ABP7QWH0</accession>
<evidence type="ECO:0000313" key="2">
    <source>
        <dbReference type="Proteomes" id="UP001501556"/>
    </source>
</evidence>
<evidence type="ECO:0000313" key="1">
    <source>
        <dbReference type="EMBL" id="GAA3989096.1"/>
    </source>
</evidence>
<proteinExistence type="predicted"/>
<keyword evidence="2" id="KW-1185">Reference proteome</keyword>
<reference evidence="2" key="1">
    <citation type="journal article" date="2019" name="Int. J. Syst. Evol. Microbiol.">
        <title>The Global Catalogue of Microorganisms (GCM) 10K type strain sequencing project: providing services to taxonomists for standard genome sequencing and annotation.</title>
        <authorList>
            <consortium name="The Broad Institute Genomics Platform"/>
            <consortium name="The Broad Institute Genome Sequencing Center for Infectious Disease"/>
            <person name="Wu L."/>
            <person name="Ma J."/>
        </authorList>
    </citation>
    <scope>NUCLEOTIDE SEQUENCE [LARGE SCALE GENOMIC DNA]</scope>
    <source>
        <strain evidence="2">JCM 17217</strain>
    </source>
</reference>